<dbReference type="CDD" id="cd13143">
    <property type="entry name" value="MATE_MepA_like"/>
    <property type="match status" value="1"/>
</dbReference>
<feature type="transmembrane region" description="Helical" evidence="10">
    <location>
        <begin position="169"/>
        <end position="189"/>
    </location>
</feature>
<dbReference type="PANTHER" id="PTHR43823">
    <property type="entry name" value="SPORULATION PROTEIN YKVU"/>
    <property type="match status" value="1"/>
</dbReference>
<keyword evidence="7 10" id="KW-1133">Transmembrane helix</keyword>
<dbReference type="AlphaFoldDB" id="A0A6I6EV30"/>
<evidence type="ECO:0000256" key="9">
    <source>
        <dbReference type="ARBA" id="ARBA00023251"/>
    </source>
</evidence>
<evidence type="ECO:0000256" key="10">
    <source>
        <dbReference type="SAM" id="Phobius"/>
    </source>
</evidence>
<feature type="transmembrane region" description="Helical" evidence="10">
    <location>
        <begin position="235"/>
        <end position="259"/>
    </location>
</feature>
<name>A0A6I6EV30_9CLOT</name>
<accession>A0A6I6EV30</accession>
<evidence type="ECO:0000256" key="1">
    <source>
        <dbReference type="ARBA" id="ARBA00004651"/>
    </source>
</evidence>
<feature type="transmembrane region" description="Helical" evidence="10">
    <location>
        <begin position="195"/>
        <end position="215"/>
    </location>
</feature>
<dbReference type="PANTHER" id="PTHR43823:SF3">
    <property type="entry name" value="MULTIDRUG EXPORT PROTEIN MEPA"/>
    <property type="match status" value="1"/>
</dbReference>
<keyword evidence="5" id="KW-1003">Cell membrane</keyword>
<feature type="transmembrane region" description="Helical" evidence="10">
    <location>
        <begin position="317"/>
        <end position="338"/>
    </location>
</feature>
<dbReference type="InterPro" id="IPR051327">
    <property type="entry name" value="MATE_MepA_subfamily"/>
</dbReference>
<dbReference type="GO" id="GO:0042910">
    <property type="term" value="F:xenobiotic transmembrane transporter activity"/>
    <property type="evidence" value="ECO:0007669"/>
    <property type="project" value="InterPro"/>
</dbReference>
<feature type="transmembrane region" description="Helical" evidence="10">
    <location>
        <begin position="96"/>
        <end position="117"/>
    </location>
</feature>
<evidence type="ECO:0000256" key="5">
    <source>
        <dbReference type="ARBA" id="ARBA00022475"/>
    </source>
</evidence>
<feature type="transmembrane region" description="Helical" evidence="10">
    <location>
        <begin position="20"/>
        <end position="42"/>
    </location>
</feature>
<dbReference type="InterPro" id="IPR045070">
    <property type="entry name" value="MATE_MepA-like"/>
</dbReference>
<evidence type="ECO:0000256" key="6">
    <source>
        <dbReference type="ARBA" id="ARBA00022692"/>
    </source>
</evidence>
<protein>
    <recommendedName>
        <fullName evidence="3">Multidrug export protein MepA</fullName>
    </recommendedName>
</protein>
<dbReference type="GO" id="GO:0005886">
    <property type="term" value="C:plasma membrane"/>
    <property type="evidence" value="ECO:0007669"/>
    <property type="project" value="UniProtKB-SubCell"/>
</dbReference>
<dbReference type="EMBL" id="CP046522">
    <property type="protein sequence ID" value="QGU94021.1"/>
    <property type="molecule type" value="Genomic_DNA"/>
</dbReference>
<dbReference type="GO" id="GO:0015297">
    <property type="term" value="F:antiporter activity"/>
    <property type="evidence" value="ECO:0007669"/>
    <property type="project" value="InterPro"/>
</dbReference>
<sequence length="451" mass="49065">MRDRSEKLGSEDIKVLLRNLSLPATIGMMVNALYNIIDTIFIGRGVGTLGIAGLTIAFPIQMIMMAFNLLIGVGASASVSICLGKGDKERADHIAGNSYLVILVSGALITIVGLVFIEPILKLFGATNELLPYAREYISVIFLGSIFYGFAVSSNNLIRSEGNAKMAMFSMIIGTGLNIPLDYIFIFTFNLGIKGAAIATIISQFASFIFVFYYFYSGKSSLKIGLRHLKPDFKIISEIFAVGSAAFARQVSGSVVGIVLNNSIRIYGTSLDTAIYGTIYRIIMFISMPLFGVVQGMQPIVGFNYGAKKLARVKEAVVLSLKVTATIAFIGFIVSEAFPEPLMSLFNKNEDFVKNGVPILRIVVMMTPIIGVQIVGATLFQALGKALPALILSLLRQVILFIPLVIILPKFKGMMGIWISFPIADLGAMIITLVFMIHQMKRLNEGEKAME</sequence>
<feature type="transmembrane region" description="Helical" evidence="10">
    <location>
        <begin position="279"/>
        <end position="305"/>
    </location>
</feature>
<proteinExistence type="inferred from homology"/>
<dbReference type="NCBIfam" id="TIGR00797">
    <property type="entry name" value="matE"/>
    <property type="match status" value="1"/>
</dbReference>
<feature type="transmembrane region" description="Helical" evidence="10">
    <location>
        <begin position="137"/>
        <end position="157"/>
    </location>
</feature>
<feature type="transmembrane region" description="Helical" evidence="10">
    <location>
        <begin position="415"/>
        <end position="437"/>
    </location>
</feature>
<keyword evidence="8 10" id="KW-0472">Membrane</keyword>
<dbReference type="InterPro" id="IPR048279">
    <property type="entry name" value="MdtK-like"/>
</dbReference>
<keyword evidence="4" id="KW-0813">Transport</keyword>
<dbReference type="PIRSF" id="PIRSF006603">
    <property type="entry name" value="DinF"/>
    <property type="match status" value="1"/>
</dbReference>
<reference evidence="11 12" key="1">
    <citation type="submission" date="2019-12" db="EMBL/GenBank/DDBJ databases">
        <title>Genome sequenceing of Clostridium bovifaecis.</title>
        <authorList>
            <person name="Yao Y."/>
        </authorList>
    </citation>
    <scope>NUCLEOTIDE SEQUENCE [LARGE SCALE GENOMIC DNA]</scope>
    <source>
        <strain evidence="11 12">BXX</strain>
    </source>
</reference>
<keyword evidence="6 10" id="KW-0812">Transmembrane</keyword>
<keyword evidence="9" id="KW-0046">Antibiotic resistance</keyword>
<feature type="transmembrane region" description="Helical" evidence="10">
    <location>
        <begin position="62"/>
        <end position="84"/>
    </location>
</feature>
<evidence type="ECO:0000256" key="3">
    <source>
        <dbReference type="ARBA" id="ARBA00022106"/>
    </source>
</evidence>
<dbReference type="InterPro" id="IPR002528">
    <property type="entry name" value="MATE_fam"/>
</dbReference>
<evidence type="ECO:0000313" key="11">
    <source>
        <dbReference type="EMBL" id="QGU94021.1"/>
    </source>
</evidence>
<dbReference type="GO" id="GO:0046677">
    <property type="term" value="P:response to antibiotic"/>
    <property type="evidence" value="ECO:0007669"/>
    <property type="project" value="UniProtKB-KW"/>
</dbReference>
<feature type="transmembrane region" description="Helical" evidence="10">
    <location>
        <begin position="387"/>
        <end position="409"/>
    </location>
</feature>
<dbReference type="Proteomes" id="UP000422764">
    <property type="component" value="Chromosome"/>
</dbReference>
<evidence type="ECO:0000313" key="12">
    <source>
        <dbReference type="Proteomes" id="UP000422764"/>
    </source>
</evidence>
<dbReference type="Pfam" id="PF01554">
    <property type="entry name" value="MatE"/>
    <property type="match status" value="2"/>
</dbReference>
<comment type="subcellular location">
    <subcellularLocation>
        <location evidence="1">Cell membrane</location>
        <topology evidence="1">Multi-pass membrane protein</topology>
    </subcellularLocation>
</comment>
<organism evidence="11 12">
    <name type="scientific">Clostridium bovifaecis</name>
    <dbReference type="NCBI Taxonomy" id="2184719"/>
    <lineage>
        <taxon>Bacteria</taxon>
        <taxon>Bacillati</taxon>
        <taxon>Bacillota</taxon>
        <taxon>Clostridia</taxon>
        <taxon>Eubacteriales</taxon>
        <taxon>Clostridiaceae</taxon>
        <taxon>Clostridium</taxon>
    </lineage>
</organism>
<evidence type="ECO:0000256" key="7">
    <source>
        <dbReference type="ARBA" id="ARBA00022989"/>
    </source>
</evidence>
<comment type="similarity">
    <text evidence="2">Belongs to the multi antimicrobial extrusion (MATE) (TC 2.A.66.1) family. MepA subfamily.</text>
</comment>
<evidence type="ECO:0000256" key="4">
    <source>
        <dbReference type="ARBA" id="ARBA00022448"/>
    </source>
</evidence>
<evidence type="ECO:0000256" key="8">
    <source>
        <dbReference type="ARBA" id="ARBA00023136"/>
    </source>
</evidence>
<keyword evidence="12" id="KW-1185">Reference proteome</keyword>
<gene>
    <name evidence="11" type="ORF">GOM49_01715</name>
</gene>
<evidence type="ECO:0000256" key="2">
    <source>
        <dbReference type="ARBA" id="ARBA00008417"/>
    </source>
</evidence>
<feature type="transmembrane region" description="Helical" evidence="10">
    <location>
        <begin position="358"/>
        <end position="380"/>
    </location>
</feature>